<dbReference type="InterPro" id="IPR004014">
    <property type="entry name" value="ATPase_P-typ_cation-transptr_N"/>
</dbReference>
<evidence type="ECO:0000256" key="5">
    <source>
        <dbReference type="SAM" id="Phobius"/>
    </source>
</evidence>
<dbReference type="PROSITE" id="PS00154">
    <property type="entry name" value="ATPASE_E1_E2"/>
    <property type="match status" value="1"/>
</dbReference>
<proteinExistence type="predicted"/>
<evidence type="ECO:0000256" key="3">
    <source>
        <dbReference type="ARBA" id="ARBA00022989"/>
    </source>
</evidence>
<dbReference type="Pfam" id="PF00122">
    <property type="entry name" value="E1-E2_ATPase"/>
    <property type="match status" value="1"/>
</dbReference>
<keyword evidence="4 5" id="KW-0472">Membrane</keyword>
<dbReference type="InterPro" id="IPR059000">
    <property type="entry name" value="ATPase_P-type_domA"/>
</dbReference>
<evidence type="ECO:0000256" key="1">
    <source>
        <dbReference type="ARBA" id="ARBA00004370"/>
    </source>
</evidence>
<dbReference type="InterPro" id="IPR008250">
    <property type="entry name" value="ATPase_P-typ_transduc_dom_A_sf"/>
</dbReference>
<dbReference type="Gene3D" id="1.20.1110.10">
    <property type="entry name" value="Calcium-transporting ATPase, transmembrane domain"/>
    <property type="match status" value="2"/>
</dbReference>
<evidence type="ECO:0000256" key="2">
    <source>
        <dbReference type="ARBA" id="ARBA00022692"/>
    </source>
</evidence>
<dbReference type="GO" id="GO:0016020">
    <property type="term" value="C:membrane"/>
    <property type="evidence" value="ECO:0007669"/>
    <property type="project" value="UniProtKB-SubCell"/>
</dbReference>
<organism evidence="7 8">
    <name type="scientific">Sphaerobolus stellatus (strain SS14)</name>
    <dbReference type="NCBI Taxonomy" id="990650"/>
    <lineage>
        <taxon>Eukaryota</taxon>
        <taxon>Fungi</taxon>
        <taxon>Dikarya</taxon>
        <taxon>Basidiomycota</taxon>
        <taxon>Agaricomycotina</taxon>
        <taxon>Agaricomycetes</taxon>
        <taxon>Phallomycetidae</taxon>
        <taxon>Geastrales</taxon>
        <taxon>Sphaerobolaceae</taxon>
        <taxon>Sphaerobolus</taxon>
    </lineage>
</organism>
<dbReference type="Gene3D" id="3.40.50.1000">
    <property type="entry name" value="HAD superfamily/HAD-like"/>
    <property type="match status" value="1"/>
</dbReference>
<reference evidence="7 8" key="1">
    <citation type="submission" date="2014-06" db="EMBL/GenBank/DDBJ databases">
        <title>Evolutionary Origins and Diversification of the Mycorrhizal Mutualists.</title>
        <authorList>
            <consortium name="DOE Joint Genome Institute"/>
            <consortium name="Mycorrhizal Genomics Consortium"/>
            <person name="Kohler A."/>
            <person name="Kuo A."/>
            <person name="Nagy L.G."/>
            <person name="Floudas D."/>
            <person name="Copeland A."/>
            <person name="Barry K.W."/>
            <person name="Cichocki N."/>
            <person name="Veneault-Fourrey C."/>
            <person name="LaButti K."/>
            <person name="Lindquist E.A."/>
            <person name="Lipzen A."/>
            <person name="Lundell T."/>
            <person name="Morin E."/>
            <person name="Murat C."/>
            <person name="Riley R."/>
            <person name="Ohm R."/>
            <person name="Sun H."/>
            <person name="Tunlid A."/>
            <person name="Henrissat B."/>
            <person name="Grigoriev I.V."/>
            <person name="Hibbett D.S."/>
            <person name="Martin F."/>
        </authorList>
    </citation>
    <scope>NUCLEOTIDE SEQUENCE [LARGE SCALE GENOMIC DNA]</scope>
    <source>
        <strain evidence="7 8">SS14</strain>
    </source>
</reference>
<dbReference type="EMBL" id="KN837399">
    <property type="protein sequence ID" value="KIJ25786.1"/>
    <property type="molecule type" value="Genomic_DNA"/>
</dbReference>
<feature type="transmembrane region" description="Helical" evidence="5">
    <location>
        <begin position="338"/>
        <end position="370"/>
    </location>
</feature>
<dbReference type="Gene3D" id="2.70.150.10">
    <property type="entry name" value="Calcium-transporting ATPase, cytoplasmic transduction domain A"/>
    <property type="match status" value="1"/>
</dbReference>
<sequence length="423" mass="47411">MSSKLLIPTVSLSMSFPPSNTSQFHMGYQWRPSGHEVSPIDPGCKHFLVNSTESVKYYLFTLSGTEGQPYYSCTWPHGCKMGFYDWNQATEHVRDHLQASNFKCAWSNDLGEKFDQIGVTIEEGLETDMLKGLDDEEVAKRRLRFGYNELETPHVNPFLKFLSYCQGPILYVMEITVLLATGLRDWVDFDVIIGILALNTFVGWYQEKQAGDIVAQLKVSIVFKGTVVRDGQEQDIEARDIVPGDIVIVEETNTIPADGKILASYDDKDCSKAKAIEQKIEEKRLPWLLVLRKRDNSKVLCHPSVLHFLLSVILWVTAVWIGGFFRHVEIATPDHNNLLVYALIFLIIGVPVGLPCVTTTTLAVGAAYLARKNAIVQKRSAIESLAGVDILASDKTGTLTANQLSLHEPWVAEGVDVNWYILF</sequence>
<dbReference type="PANTHER" id="PTHR42861">
    <property type="entry name" value="CALCIUM-TRANSPORTING ATPASE"/>
    <property type="match status" value="1"/>
</dbReference>
<name>A0A0C9UK59_SPHS4</name>
<dbReference type="InterPro" id="IPR023298">
    <property type="entry name" value="ATPase_P-typ_TM_dom_sf"/>
</dbReference>
<dbReference type="AlphaFoldDB" id="A0A0C9UK59"/>
<evidence type="ECO:0000256" key="4">
    <source>
        <dbReference type="ARBA" id="ARBA00023136"/>
    </source>
</evidence>
<dbReference type="SUPFAM" id="SSF81665">
    <property type="entry name" value="Calcium ATPase, transmembrane domain M"/>
    <property type="match status" value="1"/>
</dbReference>
<gene>
    <name evidence="7" type="ORF">M422DRAFT_273246</name>
</gene>
<dbReference type="GO" id="GO:0006811">
    <property type="term" value="P:monoatomic ion transport"/>
    <property type="evidence" value="ECO:0007669"/>
    <property type="project" value="UniProtKB-ARBA"/>
</dbReference>
<dbReference type="OrthoDB" id="2390019at2759"/>
<accession>A0A0C9UK59</accession>
<feature type="domain" description="Cation-transporting P-type ATPase N-terminal" evidence="6">
    <location>
        <begin position="115"/>
        <end position="185"/>
    </location>
</feature>
<dbReference type="SMART" id="SM00831">
    <property type="entry name" value="Cation_ATPase_N"/>
    <property type="match status" value="1"/>
</dbReference>
<protein>
    <recommendedName>
        <fullName evidence="6">Cation-transporting P-type ATPase N-terminal domain-containing protein</fullName>
    </recommendedName>
</protein>
<keyword evidence="8" id="KW-1185">Reference proteome</keyword>
<evidence type="ECO:0000259" key="6">
    <source>
        <dbReference type="SMART" id="SM00831"/>
    </source>
</evidence>
<feature type="transmembrane region" description="Helical" evidence="5">
    <location>
        <begin position="305"/>
        <end position="326"/>
    </location>
</feature>
<keyword evidence="3 5" id="KW-1133">Transmembrane helix</keyword>
<dbReference type="InterPro" id="IPR023214">
    <property type="entry name" value="HAD_sf"/>
</dbReference>
<evidence type="ECO:0000313" key="7">
    <source>
        <dbReference type="EMBL" id="KIJ25786.1"/>
    </source>
</evidence>
<dbReference type="HOGENOM" id="CLU_649194_0_0_1"/>
<dbReference type="Proteomes" id="UP000054279">
    <property type="component" value="Unassembled WGS sequence"/>
</dbReference>
<comment type="subcellular location">
    <subcellularLocation>
        <location evidence="1">Membrane</location>
    </subcellularLocation>
</comment>
<keyword evidence="2 5" id="KW-0812">Transmembrane</keyword>
<dbReference type="SUPFAM" id="SSF81653">
    <property type="entry name" value="Calcium ATPase, transduction domain A"/>
    <property type="match status" value="1"/>
</dbReference>
<evidence type="ECO:0000313" key="8">
    <source>
        <dbReference type="Proteomes" id="UP000054279"/>
    </source>
</evidence>
<dbReference type="Pfam" id="PF00690">
    <property type="entry name" value="Cation_ATPase_N"/>
    <property type="match status" value="1"/>
</dbReference>
<dbReference type="InterPro" id="IPR018303">
    <property type="entry name" value="ATPase_P-typ_P_site"/>
</dbReference>